<dbReference type="EC" id="2.7.4.3" evidence="1"/>
<dbReference type="Proteomes" id="UP000595814">
    <property type="component" value="Chromosome"/>
</dbReference>
<evidence type="ECO:0000313" key="1">
    <source>
        <dbReference type="EMBL" id="QQK07067.1"/>
    </source>
</evidence>
<organism evidence="1 2">
    <name type="scientific">Miniphocaeibacter halophilus</name>
    <dbReference type="NCBI Taxonomy" id="2931922"/>
    <lineage>
        <taxon>Bacteria</taxon>
        <taxon>Bacillati</taxon>
        <taxon>Bacillota</taxon>
        <taxon>Tissierellia</taxon>
        <taxon>Tissierellales</taxon>
        <taxon>Peptoniphilaceae</taxon>
        <taxon>Miniphocaeibacter</taxon>
    </lineage>
</organism>
<sequence>MRLVLLGPPGAGKGTQAAKLVEEYKIVHISTGDIFRKNIKEQTELGKQVKDYLDKGLLVPDELTVDLVWDRLDQDDCKNGFLLDGFPRTIEQANKLQKGLEERNIKLDKVINIAVDKEILVKRLAGRRVCTNCGATYHIDSKPTKVEGICDLCNSNSVIQREDDKEETVLNRIEVYENQTAPLIGYYEDLNLLFNVDGTLPVDEVFEIIKNHLDNM</sequence>
<keyword evidence="1" id="KW-0808">Transferase</keyword>
<gene>
    <name evidence="1" type="ORF">JFY71_06885</name>
</gene>
<protein>
    <submittedName>
        <fullName evidence="1">Adenylate kinase</fullName>
        <ecNumber evidence="1">2.7.4.3</ecNumber>
    </submittedName>
</protein>
<proteinExistence type="predicted"/>
<keyword evidence="1" id="KW-0418">Kinase</keyword>
<name>A0AC61MNN4_9FIRM</name>
<dbReference type="EMBL" id="CP066744">
    <property type="protein sequence ID" value="QQK07067.1"/>
    <property type="molecule type" value="Genomic_DNA"/>
</dbReference>
<evidence type="ECO:0000313" key="2">
    <source>
        <dbReference type="Proteomes" id="UP000595814"/>
    </source>
</evidence>
<accession>A0AC61MNN4</accession>
<keyword evidence="2" id="KW-1185">Reference proteome</keyword>
<reference evidence="1 2" key="1">
    <citation type="journal article" date="2022" name="Int. J. Syst. Evol. Microbiol.">
        <title>Miniphocaeibacter halophilus sp. nov., an ammonium-tolerant acetate-producing bacterium isolated from a biogas system.</title>
        <authorList>
            <person name="Schnurer A."/>
            <person name="Singh A."/>
            <person name="Bi S."/>
            <person name="Qiao W."/>
            <person name="Westerholm M."/>
        </authorList>
    </citation>
    <scope>NUCLEOTIDE SEQUENCE [LARGE SCALE GENOMIC DNA]</scope>
    <source>
        <strain evidence="1 2">AMB_01</strain>
    </source>
</reference>